<dbReference type="RefSeq" id="WP_241368346.1">
    <property type="nucleotide sequence ID" value="NZ_JAKZFC010000001.1"/>
</dbReference>
<keyword evidence="1" id="KW-1133">Transmembrane helix</keyword>
<dbReference type="Proteomes" id="UP001316087">
    <property type="component" value="Unassembled WGS sequence"/>
</dbReference>
<name>A0ABS9UAF3_9BACL</name>
<keyword evidence="3" id="KW-1185">Reference proteome</keyword>
<gene>
    <name evidence="2" type="ORF">LZ480_05370</name>
</gene>
<dbReference type="EMBL" id="JAKZFC010000001">
    <property type="protein sequence ID" value="MCH7321316.1"/>
    <property type="molecule type" value="Genomic_DNA"/>
</dbReference>
<feature type="transmembrane region" description="Helical" evidence="1">
    <location>
        <begin position="28"/>
        <end position="47"/>
    </location>
</feature>
<protein>
    <submittedName>
        <fullName evidence="2">Uncharacterized protein</fullName>
    </submittedName>
</protein>
<reference evidence="2 3" key="1">
    <citation type="submission" date="2022-03" db="EMBL/GenBank/DDBJ databases">
        <authorList>
            <person name="Jo J.-H."/>
            <person name="Im W.-T."/>
        </authorList>
    </citation>
    <scope>NUCLEOTIDE SEQUENCE [LARGE SCALE GENOMIC DNA]</scope>
    <source>
        <strain evidence="2 3">MA9</strain>
    </source>
</reference>
<organism evidence="2 3">
    <name type="scientific">Solibacillus palustris</name>
    <dbReference type="NCBI Taxonomy" id="2908203"/>
    <lineage>
        <taxon>Bacteria</taxon>
        <taxon>Bacillati</taxon>
        <taxon>Bacillota</taxon>
        <taxon>Bacilli</taxon>
        <taxon>Bacillales</taxon>
        <taxon>Caryophanaceae</taxon>
        <taxon>Solibacillus</taxon>
    </lineage>
</organism>
<sequence>MKFLQFIVVGAIIGLIVGMLNLTSYTIAIAAVVLFIGIMGNFFYVTMYTKNLKKIEKVIKSNRKNPIYRSLQLLAEGTDEELEESLEAILKKYRNTKYEGTYGALLAMMQGDFEQAHRYNERLLHKEVGQYTNYIIDIVAGKEIEDVPAFKQSWMNSSIEAHKAFMEQDVHAFEDFSKQATEQAKGIQYYGNYYTFKRMRNKLSEDI</sequence>
<evidence type="ECO:0000256" key="1">
    <source>
        <dbReference type="SAM" id="Phobius"/>
    </source>
</evidence>
<accession>A0ABS9UAF3</accession>
<proteinExistence type="predicted"/>
<evidence type="ECO:0000313" key="3">
    <source>
        <dbReference type="Proteomes" id="UP001316087"/>
    </source>
</evidence>
<comment type="caution">
    <text evidence="2">The sequence shown here is derived from an EMBL/GenBank/DDBJ whole genome shotgun (WGS) entry which is preliminary data.</text>
</comment>
<evidence type="ECO:0000313" key="2">
    <source>
        <dbReference type="EMBL" id="MCH7321316.1"/>
    </source>
</evidence>
<keyword evidence="1" id="KW-0472">Membrane</keyword>
<keyword evidence="1" id="KW-0812">Transmembrane</keyword>
<feature type="transmembrane region" description="Helical" evidence="1">
    <location>
        <begin position="5"/>
        <end position="22"/>
    </location>
</feature>